<dbReference type="HAMAP" id="MF_01250">
    <property type="entry name" value="Pyrophosphat_PpaX"/>
    <property type="match status" value="1"/>
</dbReference>
<dbReference type="EC" id="3.6.1.1" evidence="3"/>
<dbReference type="NCBIfam" id="TIGR01549">
    <property type="entry name" value="HAD-SF-IA-v1"/>
    <property type="match status" value="1"/>
</dbReference>
<dbReference type="OrthoDB" id="9807630at2"/>
<comment type="function">
    <text evidence="3">Hydrolyzes pyrophosphate formed during P-Ser-HPr dephosphorylation by HPrK/P. Might play a role in controlling the intracellular pyrophosphate pool.</text>
</comment>
<keyword evidence="1 3" id="KW-0378">Hydrolase</keyword>
<dbReference type="AlphaFoldDB" id="A0A2W0HHJ6"/>
<dbReference type="SFLD" id="SFLDG01129">
    <property type="entry name" value="C1.5:_HAD__Beta-PGM__Phosphata"/>
    <property type="match status" value="1"/>
</dbReference>
<dbReference type="InterPro" id="IPR023733">
    <property type="entry name" value="Pyrophosphatase_Ppax"/>
</dbReference>
<dbReference type="CDD" id="cd02616">
    <property type="entry name" value="HAD_PPase"/>
    <property type="match status" value="1"/>
</dbReference>
<comment type="similarity">
    <text evidence="3">Belongs to the HAD-like hydrolase superfamily. PpaX family.</text>
</comment>
<proteinExistence type="inferred from homology"/>
<dbReference type="SUPFAM" id="SSF56784">
    <property type="entry name" value="HAD-like"/>
    <property type="match status" value="1"/>
</dbReference>
<dbReference type="SFLD" id="SFLDG01135">
    <property type="entry name" value="C1.5.6:_HAD__Beta-PGM__Phospha"/>
    <property type="match status" value="1"/>
</dbReference>
<evidence type="ECO:0000313" key="4">
    <source>
        <dbReference type="EMBL" id="PYZ96279.1"/>
    </source>
</evidence>
<reference evidence="4 5" key="1">
    <citation type="submission" date="2017-10" db="EMBL/GenBank/DDBJ databases">
        <title>Bacillus sp. nov., a halophilic bacterium isolated from a Yangshapao Lake.</title>
        <authorList>
            <person name="Wang H."/>
        </authorList>
    </citation>
    <scope>NUCLEOTIDE SEQUENCE [LARGE SCALE GENOMIC DNA]</scope>
    <source>
        <strain evidence="4 5">YSP-3</strain>
    </source>
</reference>
<name>A0A2W0HHJ6_9BACI</name>
<dbReference type="GO" id="GO:0008967">
    <property type="term" value="F:phosphoglycolate phosphatase activity"/>
    <property type="evidence" value="ECO:0007669"/>
    <property type="project" value="TreeGrafter"/>
</dbReference>
<dbReference type="GO" id="GO:0005829">
    <property type="term" value="C:cytosol"/>
    <property type="evidence" value="ECO:0007669"/>
    <property type="project" value="TreeGrafter"/>
</dbReference>
<dbReference type="GO" id="GO:0004427">
    <property type="term" value="F:inorganic diphosphate phosphatase activity"/>
    <property type="evidence" value="ECO:0007669"/>
    <property type="project" value="UniProtKB-UniRule"/>
</dbReference>
<feature type="active site" description="Nucleophile" evidence="3">
    <location>
        <position position="21"/>
    </location>
</feature>
<dbReference type="SFLD" id="SFLDS00003">
    <property type="entry name" value="Haloacid_Dehalogenase"/>
    <property type="match status" value="1"/>
</dbReference>
<keyword evidence="2 3" id="KW-0460">Magnesium</keyword>
<dbReference type="InterPro" id="IPR050155">
    <property type="entry name" value="HAD-like_hydrolase_sf"/>
</dbReference>
<keyword evidence="5" id="KW-1185">Reference proteome</keyword>
<dbReference type="GO" id="GO:0006281">
    <property type="term" value="P:DNA repair"/>
    <property type="evidence" value="ECO:0007669"/>
    <property type="project" value="TreeGrafter"/>
</dbReference>
<dbReference type="EMBL" id="PDOF01000003">
    <property type="protein sequence ID" value="PYZ96279.1"/>
    <property type="molecule type" value="Genomic_DNA"/>
</dbReference>
<dbReference type="InterPro" id="IPR023214">
    <property type="entry name" value="HAD_sf"/>
</dbReference>
<gene>
    <name evidence="3" type="primary">ppaX</name>
    <name evidence="4" type="ORF">CR205_15635</name>
</gene>
<dbReference type="Pfam" id="PF13419">
    <property type="entry name" value="HAD_2"/>
    <property type="match status" value="1"/>
</dbReference>
<dbReference type="PRINTS" id="PR00413">
    <property type="entry name" value="HADHALOGNASE"/>
</dbReference>
<dbReference type="Proteomes" id="UP000248066">
    <property type="component" value="Unassembled WGS sequence"/>
</dbReference>
<evidence type="ECO:0000256" key="3">
    <source>
        <dbReference type="HAMAP-Rule" id="MF_01250"/>
    </source>
</evidence>
<dbReference type="NCBIfam" id="TIGR01509">
    <property type="entry name" value="HAD-SF-IA-v3"/>
    <property type="match status" value="1"/>
</dbReference>
<dbReference type="InterPro" id="IPR036412">
    <property type="entry name" value="HAD-like_sf"/>
</dbReference>
<dbReference type="Gene3D" id="1.10.150.240">
    <property type="entry name" value="Putative phosphatase, domain 2"/>
    <property type="match status" value="1"/>
</dbReference>
<evidence type="ECO:0000256" key="2">
    <source>
        <dbReference type="ARBA" id="ARBA00022842"/>
    </source>
</evidence>
<dbReference type="GO" id="GO:0000287">
    <property type="term" value="F:magnesium ion binding"/>
    <property type="evidence" value="ECO:0007669"/>
    <property type="project" value="UniProtKB-UniRule"/>
</dbReference>
<dbReference type="RefSeq" id="WP_110521553.1">
    <property type="nucleotide sequence ID" value="NZ_PDOF01000003.1"/>
</dbReference>
<protein>
    <recommendedName>
        <fullName evidence="3">Pyrophosphatase PpaX</fullName>
        <ecNumber evidence="3">3.6.1.1</ecNumber>
    </recommendedName>
</protein>
<dbReference type="InterPro" id="IPR006439">
    <property type="entry name" value="HAD-SF_hydro_IA"/>
</dbReference>
<dbReference type="PANTHER" id="PTHR43434">
    <property type="entry name" value="PHOSPHOGLYCOLATE PHOSPHATASE"/>
    <property type="match status" value="1"/>
</dbReference>
<dbReference type="PANTHER" id="PTHR43434:SF26">
    <property type="entry name" value="PYROPHOSPHATASE PPAX"/>
    <property type="match status" value="1"/>
</dbReference>
<comment type="catalytic activity">
    <reaction evidence="3">
        <text>diphosphate + H2O = 2 phosphate + H(+)</text>
        <dbReference type="Rhea" id="RHEA:24576"/>
        <dbReference type="ChEBI" id="CHEBI:15377"/>
        <dbReference type="ChEBI" id="CHEBI:15378"/>
        <dbReference type="ChEBI" id="CHEBI:33019"/>
        <dbReference type="ChEBI" id="CHEBI:43474"/>
        <dbReference type="EC" id="3.6.1.1"/>
    </reaction>
</comment>
<sequence>MTANDNSSTGALSNIDTILFDLDGTLINTVDLIVASFMHTMEQYYPGEYEEKDVIHFIGPPLSETFHNLDPDRVEEMSHTYRTFNLEKHDELVREYEGVYETVDLLHRQGYNMAIVTTKRHDTAVKGLKLMGLDRFFDVVVALDDVENYKPHPEPLEKALAALGSTADRAVMVGDSHHDILGGKNTGTKTAGVAWSVKGREYIETYEPDVMLETMKDLLDILHVHAGKRG</sequence>
<accession>A0A2W0HHJ6</accession>
<dbReference type="Gene3D" id="3.40.50.1000">
    <property type="entry name" value="HAD superfamily/HAD-like"/>
    <property type="match status" value="1"/>
</dbReference>
<dbReference type="FunFam" id="3.40.50.1000:FF:000022">
    <property type="entry name" value="Phosphoglycolate phosphatase"/>
    <property type="match status" value="1"/>
</dbReference>
<organism evidence="4 5">
    <name type="scientific">Alteribacter lacisalsi</name>
    <dbReference type="NCBI Taxonomy" id="2045244"/>
    <lineage>
        <taxon>Bacteria</taxon>
        <taxon>Bacillati</taxon>
        <taxon>Bacillota</taxon>
        <taxon>Bacilli</taxon>
        <taxon>Bacillales</taxon>
        <taxon>Bacillaceae</taxon>
        <taxon>Alteribacter</taxon>
    </lineage>
</organism>
<dbReference type="InterPro" id="IPR041492">
    <property type="entry name" value="HAD_2"/>
</dbReference>
<comment type="cofactor">
    <cofactor evidence="3">
        <name>Mg(2+)</name>
        <dbReference type="ChEBI" id="CHEBI:18420"/>
    </cofactor>
</comment>
<evidence type="ECO:0000313" key="5">
    <source>
        <dbReference type="Proteomes" id="UP000248066"/>
    </source>
</evidence>
<evidence type="ECO:0000256" key="1">
    <source>
        <dbReference type="ARBA" id="ARBA00022801"/>
    </source>
</evidence>
<dbReference type="InterPro" id="IPR023198">
    <property type="entry name" value="PGP-like_dom2"/>
</dbReference>
<comment type="caution">
    <text evidence="4">The sequence shown here is derived from an EMBL/GenBank/DDBJ whole genome shotgun (WGS) entry which is preliminary data.</text>
</comment>
<dbReference type="NCBIfam" id="NF009804">
    <property type="entry name" value="PRK13288.1"/>
    <property type="match status" value="1"/>
</dbReference>